<keyword evidence="5 6" id="KW-0472">Membrane</keyword>
<dbReference type="EMBL" id="JAPQFJ010000017">
    <property type="protein sequence ID" value="MCY6959896.1"/>
    <property type="molecule type" value="Genomic_DNA"/>
</dbReference>
<protein>
    <submittedName>
        <fullName evidence="8">Aromatic acid exporter family protein</fullName>
    </submittedName>
</protein>
<dbReference type="PANTHER" id="PTHR40064">
    <property type="entry name" value="MEMBRANE PROTEIN-RELATED"/>
    <property type="match status" value="1"/>
</dbReference>
<evidence type="ECO:0000313" key="9">
    <source>
        <dbReference type="Proteomes" id="UP001144612"/>
    </source>
</evidence>
<dbReference type="Proteomes" id="UP001144612">
    <property type="component" value="Unassembled WGS sequence"/>
</dbReference>
<evidence type="ECO:0000256" key="4">
    <source>
        <dbReference type="ARBA" id="ARBA00022989"/>
    </source>
</evidence>
<dbReference type="PANTHER" id="PTHR40064:SF1">
    <property type="entry name" value="MEMBRANE PROTEIN"/>
    <property type="match status" value="1"/>
</dbReference>
<dbReference type="Pfam" id="PF11728">
    <property type="entry name" value="ArAE_1_C"/>
    <property type="match status" value="1"/>
</dbReference>
<comment type="subcellular location">
    <subcellularLocation>
        <location evidence="1">Cell membrane</location>
        <topology evidence="1">Multi-pass membrane protein</topology>
    </subcellularLocation>
</comment>
<keyword evidence="9" id="KW-1185">Reference proteome</keyword>
<feature type="domain" description="Putative aromatic acid exporter C-terminal" evidence="7">
    <location>
        <begin position="146"/>
        <end position="311"/>
    </location>
</feature>
<accession>A0ABT4DFJ7</accession>
<gene>
    <name evidence="8" type="ORF">OW729_14840</name>
</gene>
<proteinExistence type="predicted"/>
<keyword evidence="2" id="KW-1003">Cell membrane</keyword>
<reference evidence="8" key="1">
    <citation type="submission" date="2022-12" db="EMBL/GenBank/DDBJ databases">
        <title>Clostridium sp. nov., isolated from industrial wastewater.</title>
        <authorList>
            <person name="Jiayan W."/>
        </authorList>
    </citation>
    <scope>NUCLEOTIDE SEQUENCE</scope>
    <source>
        <strain evidence="8">ZC22-4</strain>
    </source>
</reference>
<dbReference type="Pfam" id="PF06081">
    <property type="entry name" value="ArAE_1"/>
    <property type="match status" value="1"/>
</dbReference>
<keyword evidence="4 6" id="KW-1133">Transmembrane helix</keyword>
<evidence type="ECO:0000256" key="3">
    <source>
        <dbReference type="ARBA" id="ARBA00022692"/>
    </source>
</evidence>
<feature type="transmembrane region" description="Helical" evidence="6">
    <location>
        <begin position="124"/>
        <end position="142"/>
    </location>
</feature>
<dbReference type="Gene3D" id="1.20.120.940">
    <property type="entry name" value="Putative aromatic acid exporter, C-terminal domain"/>
    <property type="match status" value="1"/>
</dbReference>
<organism evidence="8 9">
    <name type="scientific">Clostridium brassicae</name>
    <dbReference type="NCBI Taxonomy" id="2999072"/>
    <lineage>
        <taxon>Bacteria</taxon>
        <taxon>Bacillati</taxon>
        <taxon>Bacillota</taxon>
        <taxon>Clostridia</taxon>
        <taxon>Eubacteriales</taxon>
        <taxon>Clostridiaceae</taxon>
        <taxon>Clostridium</taxon>
    </lineage>
</organism>
<name>A0ABT4DFJ7_9CLOT</name>
<dbReference type="InterPro" id="IPR021062">
    <property type="entry name" value="ArAE_1_C"/>
</dbReference>
<evidence type="ECO:0000256" key="6">
    <source>
        <dbReference type="SAM" id="Phobius"/>
    </source>
</evidence>
<evidence type="ECO:0000256" key="2">
    <source>
        <dbReference type="ARBA" id="ARBA00022475"/>
    </source>
</evidence>
<evidence type="ECO:0000256" key="1">
    <source>
        <dbReference type="ARBA" id="ARBA00004651"/>
    </source>
</evidence>
<keyword evidence="3 6" id="KW-0812">Transmembrane</keyword>
<dbReference type="RefSeq" id="WP_268062332.1">
    <property type="nucleotide sequence ID" value="NZ_JAPQFJ010000017.1"/>
</dbReference>
<dbReference type="InterPro" id="IPR038323">
    <property type="entry name" value="ArAE_1_C_sf"/>
</dbReference>
<sequence length="318" mass="37223">MKFMGYRTLKTGIGSVIAMIIAQKLGIEYAASAGIITILSIQSTRKQSIEMALKRIYACFLALLISFILFKLIGYNYVVFGLFLLIFIPLTAKFNLQEGIVVSSVLVTHLLVEKSVSLFWIRNELALMVVGIGVALLLNLYMPNTENKIKQDQIYIEEKMKEILFHMAEALKEHYTSIKDDELFSVLEKKLKSTRKRAYKNLNNYFLLDVSYYVQYIEMRIKQFKTMKRMKAHFQHFFMTYEQTIMISDFTIKVANSIYEENTAENLLNDVEILRKSFKEMALPSTRDEFENRAMLIQFLNDMEEFIKIKNEFRENLL</sequence>
<comment type="caution">
    <text evidence="8">The sequence shown here is derived from an EMBL/GenBank/DDBJ whole genome shotgun (WGS) entry which is preliminary data.</text>
</comment>
<evidence type="ECO:0000259" key="7">
    <source>
        <dbReference type="Pfam" id="PF11728"/>
    </source>
</evidence>
<evidence type="ECO:0000313" key="8">
    <source>
        <dbReference type="EMBL" id="MCY6959896.1"/>
    </source>
</evidence>
<dbReference type="InterPro" id="IPR052984">
    <property type="entry name" value="UPF0421"/>
</dbReference>
<feature type="transmembrane region" description="Helical" evidence="6">
    <location>
        <begin position="60"/>
        <end position="88"/>
    </location>
</feature>
<dbReference type="InterPro" id="IPR010343">
    <property type="entry name" value="ArAE_1"/>
</dbReference>
<evidence type="ECO:0000256" key="5">
    <source>
        <dbReference type="ARBA" id="ARBA00023136"/>
    </source>
</evidence>